<dbReference type="Gene3D" id="3.20.20.70">
    <property type="entry name" value="Aldolase class I"/>
    <property type="match status" value="1"/>
</dbReference>
<reference evidence="8 9" key="1">
    <citation type="submission" date="2020-08" db="EMBL/GenBank/DDBJ databases">
        <title>Genomic Encyclopedia of Type Strains, Phase IV (KMG-V): Genome sequencing to study the core and pangenomes of soil and plant-associated prokaryotes.</title>
        <authorList>
            <person name="Whitman W."/>
        </authorList>
    </citation>
    <scope>NUCLEOTIDE SEQUENCE [LARGE SCALE GENOMIC DNA]</scope>
    <source>
        <strain evidence="8 9">ANJLi2</strain>
    </source>
</reference>
<keyword evidence="2" id="KW-0004">4Fe-4S</keyword>
<dbReference type="PANTHER" id="PTHR43273:SF8">
    <property type="entry name" value="RADICAL SAM DOMAIN PROTEIN"/>
    <property type="match status" value="1"/>
</dbReference>
<dbReference type="SFLD" id="SFLDG01072">
    <property type="entry name" value="dehydrogenase_like"/>
    <property type="match status" value="1"/>
</dbReference>
<proteinExistence type="predicted"/>
<dbReference type="SFLD" id="SFLDG01067">
    <property type="entry name" value="SPASM/twitch_domain_containing"/>
    <property type="match status" value="1"/>
</dbReference>
<dbReference type="SFLD" id="SFLDG01384">
    <property type="entry name" value="thioether_bond_formation_requi"/>
    <property type="match status" value="1"/>
</dbReference>
<dbReference type="CDD" id="cd01335">
    <property type="entry name" value="Radical_SAM"/>
    <property type="match status" value="1"/>
</dbReference>
<dbReference type="InterPro" id="IPR000385">
    <property type="entry name" value="MoaA_NifB_PqqE_Fe-S-bd_CS"/>
</dbReference>
<evidence type="ECO:0000256" key="5">
    <source>
        <dbReference type="ARBA" id="ARBA00023004"/>
    </source>
</evidence>
<gene>
    <name evidence="8" type="ORF">HDF23_004400</name>
</gene>
<comment type="cofactor">
    <cofactor evidence="1">
        <name>[4Fe-4S] cluster</name>
        <dbReference type="ChEBI" id="CHEBI:49883"/>
    </cofactor>
</comment>
<dbReference type="SFLD" id="SFLDG01386">
    <property type="entry name" value="main_SPASM_domain-containing"/>
    <property type="match status" value="1"/>
</dbReference>
<evidence type="ECO:0000256" key="6">
    <source>
        <dbReference type="ARBA" id="ARBA00023014"/>
    </source>
</evidence>
<dbReference type="Pfam" id="PF04055">
    <property type="entry name" value="Radical_SAM"/>
    <property type="match status" value="1"/>
</dbReference>
<dbReference type="SFLD" id="SFLDS00029">
    <property type="entry name" value="Radical_SAM"/>
    <property type="match status" value="1"/>
</dbReference>
<evidence type="ECO:0000256" key="4">
    <source>
        <dbReference type="ARBA" id="ARBA00022723"/>
    </source>
</evidence>
<evidence type="ECO:0000256" key="3">
    <source>
        <dbReference type="ARBA" id="ARBA00022691"/>
    </source>
</evidence>
<accession>A0ABR6PR13</accession>
<dbReference type="InterPro" id="IPR023867">
    <property type="entry name" value="Sulphatase_maturase_rSAM"/>
</dbReference>
<keyword evidence="6" id="KW-0411">Iron-sulfur</keyword>
<sequence>MKYTPKAMQAKSFSFVVKIASRCNLNCTYCYMYNMGDDSYLMQPKKMSDLTIQKLARRIDSFSRKHEMQAVSIILHGGEPLLAGKAFFRRFLDIFRENIADHVKIVYIVQTNALLIDEEWMQLFEELDIKLGISLDGDKETNDKYRIDHKGKGSYDRVIEKYQLARDSQFSKRSPAVLTVINIDADPKELYHHHKSIGIESFDILLPDSNWDKLPPAPSPATRFYGSPTAYGDWLIALFDEWYNDSNQNKRPRIRKFNQIVQMILGHKVSADDLGEGDNQLIVIETDGSYEAGDSLKICGPSFTKADTNVHNHEIDEGLNTDLATLYFKSHNNLCRECSSCKIRSICGSGYLPHRYSASNSFNNTSVYCMDLTKLITHIQNRIVDSLSVDMEEEIQIKKFNYLEIFNDRQPKDLVTN</sequence>
<evidence type="ECO:0000259" key="7">
    <source>
        <dbReference type="PROSITE" id="PS51918"/>
    </source>
</evidence>
<feature type="domain" description="Radical SAM core" evidence="7">
    <location>
        <begin position="9"/>
        <end position="237"/>
    </location>
</feature>
<name>A0ABR6PR13_9SPHI</name>
<dbReference type="SUPFAM" id="SSF102114">
    <property type="entry name" value="Radical SAM enzymes"/>
    <property type="match status" value="1"/>
</dbReference>
<keyword evidence="4" id="KW-0479">Metal-binding</keyword>
<dbReference type="EMBL" id="JACHCB010000013">
    <property type="protein sequence ID" value="MBB6111629.1"/>
    <property type="molecule type" value="Genomic_DNA"/>
</dbReference>
<dbReference type="InterPro" id="IPR007197">
    <property type="entry name" value="rSAM"/>
</dbReference>
<dbReference type="RefSeq" id="WP_076376252.1">
    <property type="nucleotide sequence ID" value="NZ_FTMG01000013.1"/>
</dbReference>
<evidence type="ECO:0000256" key="2">
    <source>
        <dbReference type="ARBA" id="ARBA00022485"/>
    </source>
</evidence>
<protein>
    <recommendedName>
        <fullName evidence="7">Radical SAM core domain-containing protein</fullName>
    </recommendedName>
</protein>
<keyword evidence="3" id="KW-0949">S-adenosyl-L-methionine</keyword>
<organism evidence="8 9">
    <name type="scientific">Mucilaginibacter lappiensis</name>
    <dbReference type="NCBI Taxonomy" id="354630"/>
    <lineage>
        <taxon>Bacteria</taxon>
        <taxon>Pseudomonadati</taxon>
        <taxon>Bacteroidota</taxon>
        <taxon>Sphingobacteriia</taxon>
        <taxon>Sphingobacteriales</taxon>
        <taxon>Sphingobacteriaceae</taxon>
        <taxon>Mucilaginibacter</taxon>
    </lineage>
</organism>
<keyword evidence="9" id="KW-1185">Reference proteome</keyword>
<dbReference type="PROSITE" id="PS51918">
    <property type="entry name" value="RADICAL_SAM"/>
    <property type="match status" value="1"/>
</dbReference>
<evidence type="ECO:0000313" key="9">
    <source>
        <dbReference type="Proteomes" id="UP000541583"/>
    </source>
</evidence>
<evidence type="ECO:0000313" key="8">
    <source>
        <dbReference type="EMBL" id="MBB6111629.1"/>
    </source>
</evidence>
<keyword evidence="5" id="KW-0408">Iron</keyword>
<dbReference type="PANTHER" id="PTHR43273">
    <property type="entry name" value="ANAEROBIC SULFATASE-MATURATING ENZYME HOMOLOG ASLB-RELATED"/>
    <property type="match status" value="1"/>
</dbReference>
<comment type="caution">
    <text evidence="8">The sequence shown here is derived from an EMBL/GenBank/DDBJ whole genome shotgun (WGS) entry which is preliminary data.</text>
</comment>
<dbReference type="InterPro" id="IPR058240">
    <property type="entry name" value="rSAM_sf"/>
</dbReference>
<dbReference type="PROSITE" id="PS01305">
    <property type="entry name" value="MOAA_NIFB_PQQE"/>
    <property type="match status" value="1"/>
</dbReference>
<dbReference type="InterPro" id="IPR013785">
    <property type="entry name" value="Aldolase_TIM"/>
</dbReference>
<dbReference type="Proteomes" id="UP000541583">
    <property type="component" value="Unassembled WGS sequence"/>
</dbReference>
<evidence type="ECO:0000256" key="1">
    <source>
        <dbReference type="ARBA" id="ARBA00001966"/>
    </source>
</evidence>